<sequence length="104" mass="12275">MFRNFLWYSFFEEENKDIRNAKERITKRQARKDIRDATDHLALPQNHFMHKFRVSKVAFSYVLDKIGGYQCLVCSDQTVNTVQSSLPTVVPEVFQELETKLCVE</sequence>
<keyword evidence="1" id="KW-1185">Reference proteome</keyword>
<dbReference type="RefSeq" id="XP_037881101.1">
    <property type="nucleotide sequence ID" value="XM_038025173.1"/>
</dbReference>
<dbReference type="GeneID" id="119632325"/>
<proteinExistence type="predicted"/>
<reference evidence="2" key="1">
    <citation type="submission" date="2025-08" db="UniProtKB">
        <authorList>
            <consortium name="RefSeq"/>
        </authorList>
    </citation>
    <scope>IDENTIFICATION</scope>
    <source>
        <tissue evidence="2">Whole body pupa</tissue>
    </source>
</reference>
<evidence type="ECO:0000313" key="2">
    <source>
        <dbReference type="RefSeq" id="XP_037881101.1"/>
    </source>
</evidence>
<accession>A0A8U0W787</accession>
<dbReference type="AlphaFoldDB" id="A0A8U0W787"/>
<dbReference type="Proteomes" id="UP000092443">
    <property type="component" value="Unplaced"/>
</dbReference>
<protein>
    <submittedName>
        <fullName evidence="2">Uncharacterized protein LOC119632325 isoform X2</fullName>
    </submittedName>
</protein>
<organism evidence="1 2">
    <name type="scientific">Glossina fuscipes</name>
    <dbReference type="NCBI Taxonomy" id="7396"/>
    <lineage>
        <taxon>Eukaryota</taxon>
        <taxon>Metazoa</taxon>
        <taxon>Ecdysozoa</taxon>
        <taxon>Arthropoda</taxon>
        <taxon>Hexapoda</taxon>
        <taxon>Insecta</taxon>
        <taxon>Pterygota</taxon>
        <taxon>Neoptera</taxon>
        <taxon>Endopterygota</taxon>
        <taxon>Diptera</taxon>
        <taxon>Brachycera</taxon>
        <taxon>Muscomorpha</taxon>
        <taxon>Hippoboscoidea</taxon>
        <taxon>Glossinidae</taxon>
        <taxon>Glossina</taxon>
    </lineage>
</organism>
<evidence type="ECO:0000313" key="1">
    <source>
        <dbReference type="Proteomes" id="UP000092443"/>
    </source>
</evidence>
<name>A0A8U0W787_9MUSC</name>
<gene>
    <name evidence="2" type="primary">LOC119632325</name>
</gene>